<reference evidence="1 2" key="1">
    <citation type="submission" date="2017-12" db="EMBL/GenBank/DDBJ databases">
        <title>Phylogenetic diversity of female urinary microbiome.</title>
        <authorList>
            <person name="Thomas-White K."/>
            <person name="Wolfe A.J."/>
        </authorList>
    </citation>
    <scope>NUCLEOTIDE SEQUENCE [LARGE SCALE GENOMIC DNA]</scope>
    <source>
        <strain evidence="1 2">UMB0402</strain>
    </source>
</reference>
<evidence type="ECO:0000313" key="2">
    <source>
        <dbReference type="Proteomes" id="UP000235122"/>
    </source>
</evidence>
<sequence length="65" mass="7786">MKCSARKCTEPAEFAVCWRNPKLHYGREKVWLACPGHRDFLVDYVKLRDFPVRVETLEQYLKKND</sequence>
<dbReference type="STRING" id="33007.HMPREF3198_01713"/>
<accession>A0A2I1IKV0</accession>
<organism evidence="1 2">
    <name type="scientific">Winkia neuii</name>
    <dbReference type="NCBI Taxonomy" id="33007"/>
    <lineage>
        <taxon>Bacteria</taxon>
        <taxon>Bacillati</taxon>
        <taxon>Actinomycetota</taxon>
        <taxon>Actinomycetes</taxon>
        <taxon>Actinomycetales</taxon>
        <taxon>Actinomycetaceae</taxon>
        <taxon>Winkia</taxon>
    </lineage>
</organism>
<proteinExistence type="predicted"/>
<dbReference type="AlphaFoldDB" id="A0A2I1IKV0"/>
<dbReference type="EMBL" id="PKKO01000005">
    <property type="protein sequence ID" value="PKY71756.1"/>
    <property type="molecule type" value="Genomic_DNA"/>
</dbReference>
<evidence type="ECO:0000313" key="1">
    <source>
        <dbReference type="EMBL" id="PKY71756.1"/>
    </source>
</evidence>
<protein>
    <recommendedName>
        <fullName evidence="3">Acetone carboxylase</fullName>
    </recommendedName>
</protein>
<dbReference type="Proteomes" id="UP000235122">
    <property type="component" value="Unassembled WGS sequence"/>
</dbReference>
<name>A0A2I1IKV0_9ACTO</name>
<gene>
    <name evidence="1" type="ORF">CYJ19_08510</name>
</gene>
<keyword evidence="2" id="KW-1185">Reference proteome</keyword>
<evidence type="ECO:0008006" key="3">
    <source>
        <dbReference type="Google" id="ProtNLM"/>
    </source>
</evidence>
<comment type="caution">
    <text evidence="1">The sequence shown here is derived from an EMBL/GenBank/DDBJ whole genome shotgun (WGS) entry which is preliminary data.</text>
</comment>